<evidence type="ECO:0000313" key="3">
    <source>
        <dbReference type="EMBL" id="SFP11443.1"/>
    </source>
</evidence>
<evidence type="ECO:0000259" key="1">
    <source>
        <dbReference type="Pfam" id="PF21847"/>
    </source>
</evidence>
<dbReference type="AlphaFoldDB" id="A0A1I5MPK8"/>
<dbReference type="Pfam" id="PF21847">
    <property type="entry name" value="DUF6906"/>
    <property type="match status" value="1"/>
</dbReference>
<accession>A0A1I5MPK8</accession>
<dbReference type="Proteomes" id="UP000321547">
    <property type="component" value="Unassembled WGS sequence"/>
</dbReference>
<reference evidence="2 5" key="2">
    <citation type="submission" date="2019-07" db="EMBL/GenBank/DDBJ databases">
        <title>Whole genome shotgun sequence of Halolactibacillus halophilus NBRC 100868.</title>
        <authorList>
            <person name="Hosoyama A."/>
            <person name="Uohara A."/>
            <person name="Ohji S."/>
            <person name="Ichikawa N."/>
        </authorList>
    </citation>
    <scope>NUCLEOTIDE SEQUENCE [LARGE SCALE GENOMIC DNA]</scope>
    <source>
        <strain evidence="2 5">NBRC 100868</strain>
    </source>
</reference>
<keyword evidence="5" id="KW-1185">Reference proteome</keyword>
<dbReference type="EMBL" id="FOXC01000006">
    <property type="protein sequence ID" value="SFP11443.1"/>
    <property type="molecule type" value="Genomic_DNA"/>
</dbReference>
<evidence type="ECO:0000313" key="2">
    <source>
        <dbReference type="EMBL" id="GEM02886.1"/>
    </source>
</evidence>
<dbReference type="EMBL" id="BJWI01000073">
    <property type="protein sequence ID" value="GEM02886.1"/>
    <property type="molecule type" value="Genomic_DNA"/>
</dbReference>
<proteinExistence type="predicted"/>
<name>A0A1I5MPK8_9BACI</name>
<organism evidence="3 4">
    <name type="scientific">Halolactibacillus halophilus</name>
    <dbReference type="NCBI Taxonomy" id="306540"/>
    <lineage>
        <taxon>Bacteria</taxon>
        <taxon>Bacillati</taxon>
        <taxon>Bacillota</taxon>
        <taxon>Bacilli</taxon>
        <taxon>Bacillales</taxon>
        <taxon>Bacillaceae</taxon>
        <taxon>Halolactibacillus</taxon>
    </lineage>
</organism>
<dbReference type="RefSeq" id="WP_373863184.1">
    <property type="nucleotide sequence ID" value="NZ_BJWI01000073.1"/>
</dbReference>
<gene>
    <name evidence="2" type="ORF">HHA03_24180</name>
    <name evidence="3" type="ORF">SAMN05421839_10641</name>
</gene>
<sequence>MKHGKKPNRQQKLLMSKYKIDSGNWLVVKNLNDELVVSHRETGRLRTLDKSVMQ</sequence>
<dbReference type="InterPro" id="IPR054201">
    <property type="entry name" value="DUF6906"/>
</dbReference>
<evidence type="ECO:0000313" key="5">
    <source>
        <dbReference type="Proteomes" id="UP000321547"/>
    </source>
</evidence>
<feature type="domain" description="DUF6906" evidence="1">
    <location>
        <begin position="1"/>
        <end position="50"/>
    </location>
</feature>
<reference evidence="3 4" key="1">
    <citation type="submission" date="2016-10" db="EMBL/GenBank/DDBJ databases">
        <authorList>
            <person name="de Groot N.N."/>
        </authorList>
    </citation>
    <scope>NUCLEOTIDE SEQUENCE [LARGE SCALE GENOMIC DNA]</scope>
    <source>
        <strain evidence="3 4">DSM 17073</strain>
    </source>
</reference>
<protein>
    <recommendedName>
        <fullName evidence="1">DUF6906 domain-containing protein</fullName>
    </recommendedName>
</protein>
<dbReference type="STRING" id="306540.SAMN05421839_10641"/>
<evidence type="ECO:0000313" key="4">
    <source>
        <dbReference type="Proteomes" id="UP000242243"/>
    </source>
</evidence>
<dbReference type="Proteomes" id="UP000242243">
    <property type="component" value="Unassembled WGS sequence"/>
</dbReference>